<evidence type="ECO:0000313" key="2">
    <source>
        <dbReference type="EMBL" id="CQR72779.1"/>
    </source>
</evidence>
<organism evidence="2 3">
    <name type="scientific">Sporomusa ovata</name>
    <dbReference type="NCBI Taxonomy" id="2378"/>
    <lineage>
        <taxon>Bacteria</taxon>
        <taxon>Bacillati</taxon>
        <taxon>Bacillota</taxon>
        <taxon>Negativicutes</taxon>
        <taxon>Selenomonadales</taxon>
        <taxon>Sporomusaceae</taxon>
        <taxon>Sporomusa</taxon>
    </lineage>
</organism>
<dbReference type="Gene3D" id="3.10.20.30">
    <property type="match status" value="1"/>
</dbReference>
<dbReference type="InterPro" id="IPR012675">
    <property type="entry name" value="Beta-grasp_dom_sf"/>
</dbReference>
<keyword evidence="3" id="KW-1185">Reference proteome</keyword>
<dbReference type="InterPro" id="IPR001041">
    <property type="entry name" value="2Fe-2S_ferredoxin-type"/>
</dbReference>
<dbReference type="Pfam" id="PF00111">
    <property type="entry name" value="Fer2"/>
    <property type="match status" value="1"/>
</dbReference>
<dbReference type="GO" id="GO:0051536">
    <property type="term" value="F:iron-sulfur cluster binding"/>
    <property type="evidence" value="ECO:0007669"/>
    <property type="project" value="InterPro"/>
</dbReference>
<dbReference type="InterPro" id="IPR027980">
    <property type="entry name" value="RACo_C"/>
</dbReference>
<dbReference type="Pfam" id="PF17650">
    <property type="entry name" value="RACo_linker"/>
    <property type="match status" value="1"/>
</dbReference>
<proteinExistence type="predicted"/>
<dbReference type="Proteomes" id="UP000049855">
    <property type="component" value="Unassembled WGS sequence"/>
</dbReference>
<dbReference type="GO" id="GO:0032259">
    <property type="term" value="P:methylation"/>
    <property type="evidence" value="ECO:0007669"/>
    <property type="project" value="UniProtKB-KW"/>
</dbReference>
<dbReference type="RefSeq" id="WP_021168466.1">
    <property type="nucleotide sequence ID" value="NZ_CTRP01000011.1"/>
</dbReference>
<dbReference type="InterPro" id="IPR040506">
    <property type="entry name" value="RACo_linker"/>
</dbReference>
<dbReference type="Pfam" id="PF14574">
    <property type="entry name" value="RACo_C_ter"/>
    <property type="match status" value="1"/>
</dbReference>
<reference evidence="3" key="1">
    <citation type="submission" date="2015-03" db="EMBL/GenBank/DDBJ databases">
        <authorList>
            <person name="Nijsse Bart"/>
        </authorList>
    </citation>
    <scope>NUCLEOTIDE SEQUENCE [LARGE SCALE GENOMIC DNA]</scope>
</reference>
<dbReference type="PANTHER" id="PTHR42895:SF2">
    <property type="entry name" value="IRON-SULFUR CLUSTER PROTEIN"/>
    <property type="match status" value="1"/>
</dbReference>
<dbReference type="Gene3D" id="3.10.20.880">
    <property type="match status" value="1"/>
</dbReference>
<dbReference type="PANTHER" id="PTHR42895">
    <property type="entry name" value="IRON-SULFUR CLUSTER-BINDING PROTEIN-RELATED"/>
    <property type="match status" value="1"/>
</dbReference>
<dbReference type="GO" id="GO:0008168">
    <property type="term" value="F:methyltransferase activity"/>
    <property type="evidence" value="ECO:0007669"/>
    <property type="project" value="UniProtKB-KW"/>
</dbReference>
<dbReference type="InterPro" id="IPR042259">
    <property type="entry name" value="Raco-like_middle_sf"/>
</dbReference>
<dbReference type="InterPro" id="IPR041414">
    <property type="entry name" value="Raco-like_middle"/>
</dbReference>
<sequence>MKSTVVFQPAGCRGMISCGNSVLTAARELGVAMEAPCGGGAVCGKCKVIINEMSNVSPVTEKEKKTLSAEELTNNYRLACSTQIYGDVLVIVPPESSLLNQVVLETGTVRPFSINPAVKKYYVELHKPTLADCRDDFSRLKAAMESRFIQLDKQITIDYQVLGSLPDVLRQSDWKVTVTLWQDSEIVAVEPGKVAKSYGIAVDVGTTTIAAYLCELTTGMTIAQASCMNSQVGYGDDVLSRISYCVTNEDGLAKLQQLIIADINTLVSNLSDKATINPEDILEIVLVFNTVMHHIALHINPQYIGSAPFAAVIKEAVNVKARELGIKIAASGYIHCLPLEAGFVGADNVAVLIAEQPHRQSKMSLIVDIGTNGEINFGNSEGVLSASCATGPALEGAQIKFGMRAAPGAIANISIDRKTKEPEIEVIESLVDNKTCLPRARGICGSGIIDAVAELFKAGIIRKDGSFNKDIQCSRLRKGATGKFEYVLAWAAETAIDQDITITQKDIRAVQLAKAALYAGAKILMQKKGVAEVECIALAGAFGSYINKVNALVIGMIPDCDPASVVAVGNAAGEGAKLALCDNEKRSEAQEVARFVQFVETAAEPNFQEEFLQAMYFPHGRDQFLHIAGIIDKIPRS</sequence>
<dbReference type="SUPFAM" id="SSF54292">
    <property type="entry name" value="2Fe-2S ferredoxin-like"/>
    <property type="match status" value="1"/>
</dbReference>
<protein>
    <submittedName>
        <fullName evidence="2">Methyltransferase corrinoid activation protein</fullName>
    </submittedName>
</protein>
<evidence type="ECO:0000259" key="1">
    <source>
        <dbReference type="PROSITE" id="PS51085"/>
    </source>
</evidence>
<keyword evidence="2" id="KW-0489">Methyltransferase</keyword>
<dbReference type="CDD" id="cd00207">
    <property type="entry name" value="fer2"/>
    <property type="match status" value="1"/>
</dbReference>
<dbReference type="PROSITE" id="PS51085">
    <property type="entry name" value="2FE2S_FER_2"/>
    <property type="match status" value="1"/>
</dbReference>
<evidence type="ECO:0000313" key="3">
    <source>
        <dbReference type="Proteomes" id="UP000049855"/>
    </source>
</evidence>
<dbReference type="Gene3D" id="3.30.420.480">
    <property type="entry name" value="Domain of unknown function (DUF4445)"/>
    <property type="match status" value="1"/>
</dbReference>
<dbReference type="AlphaFoldDB" id="A0A0U1L0C1"/>
<feature type="domain" description="2Fe-2S ferredoxin-type" evidence="1">
    <location>
        <begin position="3"/>
        <end position="96"/>
    </location>
</feature>
<dbReference type="InterPro" id="IPR052911">
    <property type="entry name" value="Corrinoid_activation_enz"/>
</dbReference>
<name>A0A0U1L0C1_9FIRM</name>
<dbReference type="InterPro" id="IPR036010">
    <property type="entry name" value="2Fe-2S_ferredoxin-like_sf"/>
</dbReference>
<dbReference type="Pfam" id="PF17651">
    <property type="entry name" value="Raco_middle"/>
    <property type="match status" value="1"/>
</dbReference>
<accession>A0A0U1L0C1</accession>
<gene>
    <name evidence="2" type="ORF">SpAn4DRAFT_3239</name>
</gene>
<keyword evidence="2" id="KW-0808">Transferase</keyword>
<dbReference type="EMBL" id="CTRP01000011">
    <property type="protein sequence ID" value="CQR72779.1"/>
    <property type="molecule type" value="Genomic_DNA"/>
</dbReference>